<dbReference type="InterPro" id="IPR050201">
    <property type="entry name" value="Bacterial_glucokinase"/>
</dbReference>
<dbReference type="EC" id="2.7.1.2" evidence="3"/>
<organism evidence="5 6">
    <name type="scientific">Azospirillum griseum</name>
    <dbReference type="NCBI Taxonomy" id="2496639"/>
    <lineage>
        <taxon>Bacteria</taxon>
        <taxon>Pseudomonadati</taxon>
        <taxon>Pseudomonadota</taxon>
        <taxon>Alphaproteobacteria</taxon>
        <taxon>Rhodospirillales</taxon>
        <taxon>Azospirillaceae</taxon>
        <taxon>Azospirillum</taxon>
    </lineage>
</organism>
<evidence type="ECO:0000313" key="5">
    <source>
        <dbReference type="EMBL" id="RTR18084.1"/>
    </source>
</evidence>
<comment type="catalytic activity">
    <reaction evidence="3">
        <text>D-glucose + ATP = D-glucose 6-phosphate + ADP + H(+)</text>
        <dbReference type="Rhea" id="RHEA:17825"/>
        <dbReference type="ChEBI" id="CHEBI:4167"/>
        <dbReference type="ChEBI" id="CHEBI:15378"/>
        <dbReference type="ChEBI" id="CHEBI:30616"/>
        <dbReference type="ChEBI" id="CHEBI:61548"/>
        <dbReference type="ChEBI" id="CHEBI:456216"/>
        <dbReference type="EC" id="2.7.1.2"/>
    </reaction>
</comment>
<comment type="similarity">
    <text evidence="3 4">Belongs to the bacterial glucokinase family.</text>
</comment>
<dbReference type="EMBL" id="RXMA01000016">
    <property type="protein sequence ID" value="RTR18084.1"/>
    <property type="molecule type" value="Genomic_DNA"/>
</dbReference>
<proteinExistence type="inferred from homology"/>
<comment type="caution">
    <text evidence="5">The sequence shown here is derived from an EMBL/GenBank/DDBJ whole genome shotgun (WGS) entry which is preliminary data.</text>
</comment>
<dbReference type="GO" id="GO:0005524">
    <property type="term" value="F:ATP binding"/>
    <property type="evidence" value="ECO:0007669"/>
    <property type="project" value="UniProtKB-UniRule"/>
</dbReference>
<dbReference type="NCBIfam" id="TIGR00749">
    <property type="entry name" value="glk"/>
    <property type="match status" value="1"/>
</dbReference>
<dbReference type="Gene3D" id="3.40.367.20">
    <property type="match status" value="1"/>
</dbReference>
<dbReference type="AlphaFoldDB" id="A0A3S0KWV4"/>
<sequence>MRMTDTAWPALVADIGGTNARFALVAEPGAAPSAILSLPAADYLNLPDAIAAYLERVDARPRSACIAVAGPTVGDRIVLSNRNWDFSVRALAERFGFAPLRLINDCEALALALPRLGADDLMRLGPEGTSGEVGRPLALIAPGTGLGMSGALPTPQGWIALSAEGGHADLAPVDDLEIEALRRVRGERGRVSLESVLCGSGLERLHRAVAGALGLSTDPLPAAEITRRAVGGGEGGLDRLCVQTLTTYCALLGGAAGNLALSLGARGGVYVGGGIAPRFAAFLAASPFRARFEAKGRMADYLRPVPSWLILANTPALSGAAAHLDSLHGVRADAA</sequence>
<dbReference type="Gene3D" id="3.30.420.40">
    <property type="match status" value="1"/>
</dbReference>
<evidence type="ECO:0000256" key="2">
    <source>
        <dbReference type="ARBA" id="ARBA00022777"/>
    </source>
</evidence>
<dbReference type="GO" id="GO:0004340">
    <property type="term" value="F:glucokinase activity"/>
    <property type="evidence" value="ECO:0007669"/>
    <property type="project" value="UniProtKB-UniRule"/>
</dbReference>
<reference evidence="5 6" key="1">
    <citation type="submission" date="2018-12" db="EMBL/GenBank/DDBJ databases">
        <authorList>
            <person name="Yang Y."/>
        </authorList>
    </citation>
    <scope>NUCLEOTIDE SEQUENCE [LARGE SCALE GENOMIC DNA]</scope>
    <source>
        <strain evidence="5 6">L-25-5w-1</strain>
    </source>
</reference>
<dbReference type="Proteomes" id="UP000277007">
    <property type="component" value="Unassembled WGS sequence"/>
</dbReference>
<keyword evidence="3" id="KW-0547">Nucleotide-binding</keyword>
<keyword evidence="3" id="KW-0324">Glycolysis</keyword>
<gene>
    <name evidence="3 5" type="primary">glk</name>
    <name evidence="5" type="ORF">EJ903_16425</name>
</gene>
<dbReference type="SUPFAM" id="SSF53067">
    <property type="entry name" value="Actin-like ATPase domain"/>
    <property type="match status" value="1"/>
</dbReference>
<accession>A0A3S0KWV4</accession>
<dbReference type="OrthoDB" id="9800595at2"/>
<dbReference type="InterPro" id="IPR043129">
    <property type="entry name" value="ATPase_NBD"/>
</dbReference>
<dbReference type="HAMAP" id="MF_00524">
    <property type="entry name" value="Glucokinase"/>
    <property type="match status" value="1"/>
</dbReference>
<evidence type="ECO:0000256" key="3">
    <source>
        <dbReference type="HAMAP-Rule" id="MF_00524"/>
    </source>
</evidence>
<dbReference type="Pfam" id="PF02685">
    <property type="entry name" value="Glucokinase"/>
    <property type="match status" value="1"/>
</dbReference>
<dbReference type="CDD" id="cd24008">
    <property type="entry name" value="ASKHA_NBD_GLK"/>
    <property type="match status" value="1"/>
</dbReference>
<keyword evidence="6" id="KW-1185">Reference proteome</keyword>
<protein>
    <recommendedName>
        <fullName evidence="3">Glucokinase</fullName>
        <ecNumber evidence="3">2.7.1.2</ecNumber>
    </recommendedName>
    <alternativeName>
        <fullName evidence="3">Glucose kinase</fullName>
    </alternativeName>
</protein>
<evidence type="ECO:0000313" key="6">
    <source>
        <dbReference type="Proteomes" id="UP000277007"/>
    </source>
</evidence>
<dbReference type="PANTHER" id="PTHR47690:SF1">
    <property type="entry name" value="GLUCOKINASE"/>
    <property type="match status" value="1"/>
</dbReference>
<dbReference type="InterPro" id="IPR003836">
    <property type="entry name" value="Glucokinase"/>
</dbReference>
<keyword evidence="3" id="KW-0963">Cytoplasm</keyword>
<comment type="subcellular location">
    <subcellularLocation>
        <location evidence="3">Cytoplasm</location>
    </subcellularLocation>
</comment>
<dbReference type="GO" id="GO:0005829">
    <property type="term" value="C:cytosol"/>
    <property type="evidence" value="ECO:0007669"/>
    <property type="project" value="TreeGrafter"/>
</dbReference>
<keyword evidence="3" id="KW-0067">ATP-binding</keyword>
<dbReference type="PANTHER" id="PTHR47690">
    <property type="entry name" value="GLUCOKINASE"/>
    <property type="match status" value="1"/>
</dbReference>
<dbReference type="GO" id="GO:0005536">
    <property type="term" value="F:D-glucose binding"/>
    <property type="evidence" value="ECO:0007669"/>
    <property type="project" value="InterPro"/>
</dbReference>
<keyword evidence="2 3" id="KW-0418">Kinase</keyword>
<feature type="binding site" evidence="3">
    <location>
        <begin position="13"/>
        <end position="18"/>
    </location>
    <ligand>
        <name>ATP</name>
        <dbReference type="ChEBI" id="CHEBI:30616"/>
    </ligand>
</feature>
<keyword evidence="1 3" id="KW-0808">Transferase</keyword>
<dbReference type="GO" id="GO:0006096">
    <property type="term" value="P:glycolytic process"/>
    <property type="evidence" value="ECO:0007669"/>
    <property type="project" value="UniProtKB-UniRule"/>
</dbReference>
<name>A0A3S0KWV4_9PROT</name>
<evidence type="ECO:0000256" key="4">
    <source>
        <dbReference type="RuleBase" id="RU004046"/>
    </source>
</evidence>
<evidence type="ECO:0000256" key="1">
    <source>
        <dbReference type="ARBA" id="ARBA00022679"/>
    </source>
</evidence>